<evidence type="ECO:0000313" key="3">
    <source>
        <dbReference type="Proteomes" id="UP001652395"/>
    </source>
</evidence>
<organism evidence="2 3">
    <name type="scientific">Alitiscatomonas aceti</name>
    <dbReference type="NCBI Taxonomy" id="2981724"/>
    <lineage>
        <taxon>Bacteria</taxon>
        <taxon>Bacillati</taxon>
        <taxon>Bacillota</taxon>
        <taxon>Clostridia</taxon>
        <taxon>Lachnospirales</taxon>
        <taxon>Lachnospiraceae</taxon>
        <taxon>Alitiscatomonas</taxon>
    </lineage>
</organism>
<gene>
    <name evidence="2" type="ORF">OCV69_08270</name>
</gene>
<dbReference type="InterPro" id="IPR004919">
    <property type="entry name" value="GmrSD_N"/>
</dbReference>
<dbReference type="Pfam" id="PF03235">
    <property type="entry name" value="GmrSD_N"/>
    <property type="match status" value="1"/>
</dbReference>
<proteinExistence type="predicted"/>
<dbReference type="EMBL" id="JAOQJF010000013">
    <property type="protein sequence ID" value="MCU6799926.1"/>
    <property type="molecule type" value="Genomic_DNA"/>
</dbReference>
<sequence length="477" mass="55940">MAYRVVISLVEMKQILEVFGKQKILESFDLLEQEDYLFVRKCDEIKLIVALNKMTSLYMSNRNKPCKTKKGSFYCIVIDLSESRICLELEELVLRYCKGEKTMAAKQIKLEETAEELMEYSDDDLYNINSWGADLSFREIITMYEEGELLKPELQRKYVWTRTEASRFIDSILLGLPVPSVFLAKEQDETMLIIDGFQRIMTVHDYVKGVFSGDGKIFKLSNTENINARWRGKAFAELDTEEKRRIRSSTIHAIIFEQKHPRNDTGMFQIFERINTGGRTLKAQEIRNCVYQGKCNDLLFELNKHDSWRKILGLNVEDSRMADLELILRYFAMRDLHIRNEGQLKQINLAKYLNQYMGDKTNSTEEDILNMKQDFITMIDKVYELLGKNAFKNLKKESENFASKINPAIFDAISVATSYAIKTEYKFTEENYLEKYKRLLKNEEFHRASSSRTTNIENIKTRIQIAAEFLYGVTYEW</sequence>
<reference evidence="2 3" key="1">
    <citation type="journal article" date="2021" name="ISME Commun">
        <title>Automated analysis of genomic sequences facilitates high-throughput and comprehensive description of bacteria.</title>
        <authorList>
            <person name="Hitch T.C.A."/>
        </authorList>
    </citation>
    <scope>NUCLEOTIDE SEQUENCE [LARGE SCALE GENOMIC DNA]</scope>
    <source>
        <strain evidence="3">f_CCE</strain>
    </source>
</reference>
<comment type="caution">
    <text evidence="2">The sequence shown here is derived from an EMBL/GenBank/DDBJ whole genome shotgun (WGS) entry which is preliminary data.</text>
</comment>
<evidence type="ECO:0000313" key="2">
    <source>
        <dbReference type="EMBL" id="MCU6799926.1"/>
    </source>
</evidence>
<feature type="domain" description="GmrSD restriction endonucleases N-terminal" evidence="1">
    <location>
        <begin position="139"/>
        <end position="291"/>
    </location>
</feature>
<dbReference type="Proteomes" id="UP001652395">
    <property type="component" value="Unassembled WGS sequence"/>
</dbReference>
<evidence type="ECO:0000259" key="1">
    <source>
        <dbReference type="Pfam" id="PF03235"/>
    </source>
</evidence>
<accession>A0ABT2V0H1</accession>
<name>A0ABT2V0H1_9FIRM</name>
<dbReference type="PANTHER" id="PTHR39639">
    <property type="entry name" value="CHROMOSOME 16, WHOLE GENOME SHOTGUN SEQUENCE"/>
    <property type="match status" value="1"/>
</dbReference>
<dbReference type="RefSeq" id="WP_262563059.1">
    <property type="nucleotide sequence ID" value="NZ_JAOQJF010000013.1"/>
</dbReference>
<keyword evidence="3" id="KW-1185">Reference proteome</keyword>
<dbReference type="PANTHER" id="PTHR39639:SF1">
    <property type="entry name" value="DUF262 DOMAIN-CONTAINING PROTEIN"/>
    <property type="match status" value="1"/>
</dbReference>
<protein>
    <submittedName>
        <fullName evidence="2">DUF262 domain-containing protein</fullName>
    </submittedName>
</protein>